<dbReference type="SUPFAM" id="SSF53335">
    <property type="entry name" value="S-adenosyl-L-methionine-dependent methyltransferases"/>
    <property type="match status" value="1"/>
</dbReference>
<comment type="caution">
    <text evidence="3">The sequence shown here is derived from an EMBL/GenBank/DDBJ whole genome shotgun (WGS) entry which is preliminary data.</text>
</comment>
<dbReference type="EMBL" id="QPJT01000003">
    <property type="protein sequence ID" value="RCX19405.1"/>
    <property type="molecule type" value="Genomic_DNA"/>
</dbReference>
<reference evidence="3 4" key="1">
    <citation type="submission" date="2018-07" db="EMBL/GenBank/DDBJ databases">
        <title>Genomic Encyclopedia of Type Strains, Phase IV (KMG-IV): sequencing the most valuable type-strain genomes for metagenomic binning, comparative biology and taxonomic classification.</title>
        <authorList>
            <person name="Goeker M."/>
        </authorList>
    </citation>
    <scope>NUCLEOTIDE SEQUENCE [LARGE SCALE GENOMIC DNA]</scope>
    <source>
        <strain evidence="3 4">DSM 27016</strain>
    </source>
</reference>
<dbReference type="GO" id="GO:0030418">
    <property type="term" value="P:nicotianamine biosynthetic process"/>
    <property type="evidence" value="ECO:0007669"/>
    <property type="project" value="InterPro"/>
</dbReference>
<dbReference type="Gene3D" id="3.40.50.150">
    <property type="entry name" value="Vaccinia Virus protein VP39"/>
    <property type="match status" value="1"/>
</dbReference>
<name>A0A369BDV1_9FIRM</name>
<dbReference type="Pfam" id="PF03059">
    <property type="entry name" value="NAS"/>
    <property type="match status" value="1"/>
</dbReference>
<dbReference type="OrthoDB" id="1956540at2"/>
<evidence type="ECO:0000313" key="4">
    <source>
        <dbReference type="Proteomes" id="UP000253034"/>
    </source>
</evidence>
<dbReference type="CDD" id="cd02440">
    <property type="entry name" value="AdoMet_MTases"/>
    <property type="match status" value="1"/>
</dbReference>
<dbReference type="PANTHER" id="PTHR32266:SF12">
    <property type="entry name" value="NICOTIANAMINE SYNTHASE 3"/>
    <property type="match status" value="1"/>
</dbReference>
<dbReference type="Proteomes" id="UP000253034">
    <property type="component" value="Unassembled WGS sequence"/>
</dbReference>
<sequence length="264" mass="30268">MTDEDMLVKELNNFLSEFRQLNISHKQNADNYKEMEKTIGEFSSFILNKKNDEIWKQMENKNDDILEKLVEEIREQSAFCVWAMEKYRAVELQKNREGIAEYFSNIEACIETEFGSFEITADSKVLLIGAGAFPMTPLLIARRTGAEVVGIDIDPEAVNLARIVVGMLDKSSRITIKDCPADQLEFTREATHIVFASTVKEKFDILNQLHPLTNKDVVVAMRYGDGFKSLFNYPLQDTDSSLWNIVNNVSWQENVFDIALYKKA</sequence>
<dbReference type="RefSeq" id="WP_114296469.1">
    <property type="nucleotide sequence ID" value="NZ_QPJT01000003.1"/>
</dbReference>
<keyword evidence="4" id="KW-1185">Reference proteome</keyword>
<accession>A0A369BDV1</accession>
<keyword evidence="1" id="KW-0808">Transferase</keyword>
<dbReference type="InterPro" id="IPR029063">
    <property type="entry name" value="SAM-dependent_MTases_sf"/>
</dbReference>
<evidence type="ECO:0000256" key="1">
    <source>
        <dbReference type="ARBA" id="ARBA00022679"/>
    </source>
</evidence>
<dbReference type="PANTHER" id="PTHR32266">
    <property type="entry name" value="NICOTIANAMINE SYNTHASE 3"/>
    <property type="match status" value="1"/>
</dbReference>
<dbReference type="AlphaFoldDB" id="A0A369BDV1"/>
<organism evidence="3 4">
    <name type="scientific">Anaerobacterium chartisolvens</name>
    <dbReference type="NCBI Taxonomy" id="1297424"/>
    <lineage>
        <taxon>Bacteria</taxon>
        <taxon>Bacillati</taxon>
        <taxon>Bacillota</taxon>
        <taxon>Clostridia</taxon>
        <taxon>Eubacteriales</taxon>
        <taxon>Oscillospiraceae</taxon>
        <taxon>Anaerobacterium</taxon>
    </lineage>
</organism>
<evidence type="ECO:0000256" key="2">
    <source>
        <dbReference type="ARBA" id="ARBA00022691"/>
    </source>
</evidence>
<proteinExistence type="predicted"/>
<keyword evidence="2" id="KW-0949">S-adenosyl-L-methionine</keyword>
<dbReference type="InterPro" id="IPR004298">
    <property type="entry name" value="Nicotian_synth"/>
</dbReference>
<gene>
    <name evidence="3" type="ORF">DFR58_103150</name>
</gene>
<evidence type="ECO:0000313" key="3">
    <source>
        <dbReference type="EMBL" id="RCX19405.1"/>
    </source>
</evidence>
<dbReference type="GO" id="GO:0030410">
    <property type="term" value="F:nicotianamine synthase activity"/>
    <property type="evidence" value="ECO:0007669"/>
    <property type="project" value="InterPro"/>
</dbReference>
<protein>
    <submittedName>
        <fullName evidence="3">Nicotianamine synthase-like protein</fullName>
    </submittedName>
</protein>